<dbReference type="PANTHER" id="PTHR33434:SF3">
    <property type="entry name" value="DEGV DOMAIN-CONTAINING PROTEIN YITS"/>
    <property type="match status" value="1"/>
</dbReference>
<protein>
    <submittedName>
        <fullName evidence="3">DegV family protein</fullName>
    </submittedName>
</protein>
<dbReference type="NCBIfam" id="TIGR00762">
    <property type="entry name" value="DegV"/>
    <property type="match status" value="1"/>
</dbReference>
<evidence type="ECO:0000313" key="3">
    <source>
        <dbReference type="EMBL" id="MBC8540721.1"/>
    </source>
</evidence>
<name>A0A926DLZ1_9FIRM</name>
<sequence length="289" mass="32469">MAYEIITDSSSNLSKSMIKEIGVRILPLSFFIGNEEYKGYREDEEFDYASFYEKLRSKENVKTSLVNTDMFIDEFEKVLEDGKDVLAILMSSGISGTYQAAKIAADTVRERFPDRQVIVIDSLSASIGHGLLVYYAAKLREAGRTVEEAADWVYKNRLKMVHQFTVDDLFFLKRGGRLSGGVAIIGTILQVKPVMHVDNEGRLIVQDKVNGRKKSLNAMFEIFKKNVKDPQNQVIAICHGDCLKDAEYLADKIRTETEVKDIIINFCDPVIGAHSGPGTLALFYMGEAR</sequence>
<dbReference type="PANTHER" id="PTHR33434">
    <property type="entry name" value="DEGV DOMAIN-CONTAINING PROTEIN DR_1986-RELATED"/>
    <property type="match status" value="1"/>
</dbReference>
<accession>A0A926DLZ1</accession>
<comment type="caution">
    <text evidence="3">The sequence shown here is derived from an EMBL/GenBank/DDBJ whole genome shotgun (WGS) entry which is preliminary data.</text>
</comment>
<reference evidence="3" key="1">
    <citation type="submission" date="2020-08" db="EMBL/GenBank/DDBJ databases">
        <title>Genome public.</title>
        <authorList>
            <person name="Liu C."/>
            <person name="Sun Q."/>
        </authorList>
    </citation>
    <scope>NUCLEOTIDE SEQUENCE</scope>
    <source>
        <strain evidence="3">H8</strain>
    </source>
</reference>
<dbReference type="EMBL" id="JACRSU010000002">
    <property type="protein sequence ID" value="MBC8540721.1"/>
    <property type="molecule type" value="Genomic_DNA"/>
</dbReference>
<dbReference type="InterPro" id="IPR043168">
    <property type="entry name" value="DegV_C"/>
</dbReference>
<dbReference type="Proteomes" id="UP000611762">
    <property type="component" value="Unassembled WGS sequence"/>
</dbReference>
<dbReference type="Gene3D" id="3.40.50.10170">
    <property type="match status" value="1"/>
</dbReference>
<organism evidence="3 4">
    <name type="scientific">Congzhengia minquanensis</name>
    <dbReference type="NCBI Taxonomy" id="2763657"/>
    <lineage>
        <taxon>Bacteria</taxon>
        <taxon>Bacillati</taxon>
        <taxon>Bacillota</taxon>
        <taxon>Clostridia</taxon>
        <taxon>Eubacteriales</taxon>
        <taxon>Oscillospiraceae</taxon>
        <taxon>Congzhengia</taxon>
    </lineage>
</organism>
<gene>
    <name evidence="3" type="ORF">H8698_06990</name>
</gene>
<dbReference type="InterPro" id="IPR003797">
    <property type="entry name" value="DegV"/>
</dbReference>
<dbReference type="RefSeq" id="WP_249311873.1">
    <property type="nucleotide sequence ID" value="NZ_JACRSU010000002.1"/>
</dbReference>
<evidence type="ECO:0000256" key="2">
    <source>
        <dbReference type="ARBA" id="ARBA00023121"/>
    </source>
</evidence>
<dbReference type="GO" id="GO:0008289">
    <property type="term" value="F:lipid binding"/>
    <property type="evidence" value="ECO:0007669"/>
    <property type="project" value="UniProtKB-KW"/>
</dbReference>
<keyword evidence="4" id="KW-1185">Reference proteome</keyword>
<evidence type="ECO:0000256" key="1">
    <source>
        <dbReference type="ARBA" id="ARBA00003238"/>
    </source>
</evidence>
<dbReference type="Gene3D" id="3.30.1180.10">
    <property type="match status" value="1"/>
</dbReference>
<comment type="function">
    <text evidence="1">May bind long-chain fatty acids, such as palmitate, and may play a role in lipid transport or fatty acid metabolism.</text>
</comment>
<dbReference type="SUPFAM" id="SSF82549">
    <property type="entry name" value="DAK1/DegV-like"/>
    <property type="match status" value="1"/>
</dbReference>
<dbReference type="InterPro" id="IPR050270">
    <property type="entry name" value="DegV_domain_contain"/>
</dbReference>
<evidence type="ECO:0000313" key="4">
    <source>
        <dbReference type="Proteomes" id="UP000611762"/>
    </source>
</evidence>
<proteinExistence type="predicted"/>
<dbReference type="AlphaFoldDB" id="A0A926DLZ1"/>
<dbReference type="Pfam" id="PF02645">
    <property type="entry name" value="DegV"/>
    <property type="match status" value="1"/>
</dbReference>
<dbReference type="PROSITE" id="PS51482">
    <property type="entry name" value="DEGV"/>
    <property type="match status" value="1"/>
</dbReference>
<keyword evidence="2" id="KW-0446">Lipid-binding</keyword>